<name>A0ABY4BJJ9_9FLAO</name>
<evidence type="ECO:0000256" key="1">
    <source>
        <dbReference type="SAM" id="SignalP"/>
    </source>
</evidence>
<dbReference type="PROSITE" id="PS51257">
    <property type="entry name" value="PROKAR_LIPOPROTEIN"/>
    <property type="match status" value="1"/>
</dbReference>
<evidence type="ECO:0000313" key="2">
    <source>
        <dbReference type="EMBL" id="UOE39366.1"/>
    </source>
</evidence>
<protein>
    <recommendedName>
        <fullName evidence="4">DUF4625 domain-containing protein</fullName>
    </recommendedName>
</protein>
<keyword evidence="3" id="KW-1185">Reference proteome</keyword>
<proteinExistence type="predicted"/>
<evidence type="ECO:0000313" key="3">
    <source>
        <dbReference type="Proteomes" id="UP000831068"/>
    </source>
</evidence>
<accession>A0ABY4BJJ9</accession>
<dbReference type="Proteomes" id="UP000831068">
    <property type="component" value="Chromosome"/>
</dbReference>
<reference evidence="2 3" key="1">
    <citation type="submission" date="2022-03" db="EMBL/GenBank/DDBJ databases">
        <title>Chryseobacterium sp. isolated from the Andong Sikhe.</title>
        <authorList>
            <person name="Won M."/>
            <person name="Kim S.-J."/>
            <person name="Kwon S.-W."/>
        </authorList>
    </citation>
    <scope>NUCLEOTIDE SEQUENCE [LARGE SCALE GENOMIC DNA]</scope>
    <source>
        <strain evidence="2 3">ADR-1</strain>
    </source>
</reference>
<dbReference type="RefSeq" id="WP_243577537.1">
    <property type="nucleotide sequence ID" value="NZ_CP094529.1"/>
</dbReference>
<gene>
    <name evidence="2" type="ORF">MTP08_06220</name>
</gene>
<keyword evidence="1" id="KW-0732">Signal</keyword>
<organism evidence="2 3">
    <name type="scientific">Chryseobacterium oryzae</name>
    <dbReference type="NCBI Taxonomy" id="2929799"/>
    <lineage>
        <taxon>Bacteria</taxon>
        <taxon>Pseudomonadati</taxon>
        <taxon>Bacteroidota</taxon>
        <taxon>Flavobacteriia</taxon>
        <taxon>Flavobacteriales</taxon>
        <taxon>Weeksellaceae</taxon>
        <taxon>Chryseobacterium group</taxon>
        <taxon>Chryseobacterium</taxon>
    </lineage>
</organism>
<sequence>MKTVSSFLLLISAFCFTAISCKDDENYDTIESVDKVKIDSVKVVNDTMSVFSVQSIRTYSTYSSKCQGFYGYDYIYASDIQRDVTAYQYFRTGDCVKKPVVIPSQINFSPQKKGVYTFRFWSGNNTWITKNIVVN</sequence>
<feature type="chain" id="PRO_5046642974" description="DUF4625 domain-containing protein" evidence="1">
    <location>
        <begin position="18"/>
        <end position="135"/>
    </location>
</feature>
<dbReference type="EMBL" id="CP094529">
    <property type="protein sequence ID" value="UOE39366.1"/>
    <property type="molecule type" value="Genomic_DNA"/>
</dbReference>
<evidence type="ECO:0008006" key="4">
    <source>
        <dbReference type="Google" id="ProtNLM"/>
    </source>
</evidence>
<feature type="signal peptide" evidence="1">
    <location>
        <begin position="1"/>
        <end position="17"/>
    </location>
</feature>